<dbReference type="PANTHER" id="PTHR43553">
    <property type="entry name" value="HEAVY METAL TRANSPORTER"/>
    <property type="match status" value="1"/>
</dbReference>
<evidence type="ECO:0000256" key="8">
    <source>
        <dbReference type="ARBA" id="ARBA00023136"/>
    </source>
</evidence>
<dbReference type="HOGENOM" id="CLU_000604_86_7_9"/>
<evidence type="ECO:0000256" key="7">
    <source>
        <dbReference type="ARBA" id="ARBA00022967"/>
    </source>
</evidence>
<dbReference type="InterPro" id="IPR050095">
    <property type="entry name" value="ECF_ABC_transporter_ATP-bd"/>
</dbReference>
<dbReference type="Gene3D" id="3.40.50.300">
    <property type="entry name" value="P-loop containing nucleotide triphosphate hydrolases"/>
    <property type="match status" value="2"/>
</dbReference>
<comment type="subcellular location">
    <subcellularLocation>
        <location evidence="1">Cell membrane</location>
        <topology evidence="1">Peripheral membrane protein</topology>
    </subcellularLocation>
</comment>
<protein>
    <submittedName>
        <fullName evidence="10">ABC transporter related protein</fullName>
    </submittedName>
</protein>
<dbReference type="Proteomes" id="UP000033115">
    <property type="component" value="Chromosome"/>
</dbReference>
<dbReference type="PROSITE" id="PS50893">
    <property type="entry name" value="ABC_TRANSPORTER_2"/>
    <property type="match status" value="2"/>
</dbReference>
<dbReference type="GO" id="GO:0016887">
    <property type="term" value="F:ATP hydrolysis activity"/>
    <property type="evidence" value="ECO:0007669"/>
    <property type="project" value="InterPro"/>
</dbReference>
<dbReference type="SUPFAM" id="SSF52540">
    <property type="entry name" value="P-loop containing nucleoside triphosphate hydrolases"/>
    <property type="match status" value="2"/>
</dbReference>
<keyword evidence="6" id="KW-0067">ATP-binding</keyword>
<dbReference type="RefSeq" id="WP_029161339.1">
    <property type="nucleotide sequence ID" value="NZ_CP009933.1"/>
</dbReference>
<dbReference type="SMART" id="SM00382">
    <property type="entry name" value="AAA"/>
    <property type="match status" value="2"/>
</dbReference>
<evidence type="ECO:0000313" key="10">
    <source>
        <dbReference type="EMBL" id="AKA67675.1"/>
    </source>
</evidence>
<dbReference type="PANTHER" id="PTHR43553:SF26">
    <property type="entry name" value="ABC TRANSPORTER ATP-BINDING PROTEIN BC_2655-RELATED"/>
    <property type="match status" value="1"/>
</dbReference>
<dbReference type="KEGG" id="csq:CSCA_0550"/>
<dbReference type="EMBL" id="CP009933">
    <property type="protein sequence ID" value="AKA67675.1"/>
    <property type="molecule type" value="Genomic_DNA"/>
</dbReference>
<dbReference type="NCBIfam" id="NF010167">
    <property type="entry name" value="PRK13648.1"/>
    <property type="match status" value="2"/>
</dbReference>
<evidence type="ECO:0000256" key="1">
    <source>
        <dbReference type="ARBA" id="ARBA00004202"/>
    </source>
</evidence>
<gene>
    <name evidence="10" type="ORF">CSCA_0550</name>
</gene>
<reference evidence="10 11" key="1">
    <citation type="journal article" date="2015" name="J. Biotechnol.">
        <title>Complete genome sequence of a malodorant-producing acetogen, Clostridium scatologenes ATCC 25775(T).</title>
        <authorList>
            <person name="Zhu Z."/>
            <person name="Guo T."/>
            <person name="Zheng H."/>
            <person name="Song T."/>
            <person name="Ouyang P."/>
            <person name="Xie J."/>
        </authorList>
    </citation>
    <scope>NUCLEOTIDE SEQUENCE [LARGE SCALE GENOMIC DNA]</scope>
    <source>
        <strain evidence="10 11">ATCC 25775</strain>
    </source>
</reference>
<keyword evidence="5" id="KW-0547">Nucleotide-binding</keyword>
<dbReference type="STRING" id="1548.CSCA_0550"/>
<sequence length="541" mass="61046">MAFIEINNLEFTYPMEKKKSLANINLSLEKNSILLIAGKSGSGKSTLARAIVGTVPNFYGGTIGGEIKIGGKSLQEMKHKERAKEVTMVFQDPEKQLMMNKVHREVAFGLENVGADEKVIKRMVYEALQFLGILHLAERDVTSLSGGEKQKVAVASALVYMPKCIILDEPTSQLDPSAAEEVVNLIKKINEELGITIIVIEHRVNRWFDAADSIAIMNKGRLKLFGDKENFYNNCSEEQFIFMPDYLKFLKRTNFKLMPKSFKDARIQFLNSDIKFGKQESISKEENAENLLKVKKMSCKYYSKEALKDVSFSVNKGDFISIMGANGAGKSTLLKTIMGIKDYKGTIKLHDENVKDMEIRKIAKHIGYVSQNPNDYLSKDSVYDEVRFTMDNYGVYDDAVIEKVLKDLEIYDIKDKNPRDLSGGQRQRVAIASILVLKPEIILLDEPTRGLESDLKDRLGNILKKLNDQGTAIILVTHDTDFASKFCTGYVIMFNGRIIAKGTREDILGQGIFYTTSINKLVRDKDKNIFTLEEALRRCSL</sequence>
<keyword evidence="4" id="KW-1003">Cell membrane</keyword>
<evidence type="ECO:0000256" key="2">
    <source>
        <dbReference type="ARBA" id="ARBA00005417"/>
    </source>
</evidence>
<name>A0A0E3M4P7_CLOSL</name>
<dbReference type="InterPro" id="IPR003439">
    <property type="entry name" value="ABC_transporter-like_ATP-bd"/>
</dbReference>
<accession>A0A0E3M4P7</accession>
<dbReference type="Pfam" id="PF00005">
    <property type="entry name" value="ABC_tran"/>
    <property type="match status" value="2"/>
</dbReference>
<evidence type="ECO:0000313" key="11">
    <source>
        <dbReference type="Proteomes" id="UP000033115"/>
    </source>
</evidence>
<dbReference type="InterPro" id="IPR003593">
    <property type="entry name" value="AAA+_ATPase"/>
</dbReference>
<comment type="similarity">
    <text evidence="2">Belongs to the ABC transporter superfamily.</text>
</comment>
<dbReference type="InterPro" id="IPR027417">
    <property type="entry name" value="P-loop_NTPase"/>
</dbReference>
<evidence type="ECO:0000256" key="5">
    <source>
        <dbReference type="ARBA" id="ARBA00022741"/>
    </source>
</evidence>
<evidence type="ECO:0000256" key="6">
    <source>
        <dbReference type="ARBA" id="ARBA00022840"/>
    </source>
</evidence>
<keyword evidence="11" id="KW-1185">Reference proteome</keyword>
<dbReference type="InterPro" id="IPR015856">
    <property type="entry name" value="ABC_transpr_CbiO/EcfA_su"/>
</dbReference>
<dbReference type="InterPro" id="IPR017871">
    <property type="entry name" value="ABC_transporter-like_CS"/>
</dbReference>
<keyword evidence="3" id="KW-0813">Transport</keyword>
<dbReference type="GO" id="GO:0043190">
    <property type="term" value="C:ATP-binding cassette (ABC) transporter complex"/>
    <property type="evidence" value="ECO:0007669"/>
    <property type="project" value="TreeGrafter"/>
</dbReference>
<evidence type="ECO:0000256" key="4">
    <source>
        <dbReference type="ARBA" id="ARBA00022475"/>
    </source>
</evidence>
<organism evidence="10 11">
    <name type="scientific">Clostridium scatologenes</name>
    <dbReference type="NCBI Taxonomy" id="1548"/>
    <lineage>
        <taxon>Bacteria</taxon>
        <taxon>Bacillati</taxon>
        <taxon>Bacillota</taxon>
        <taxon>Clostridia</taxon>
        <taxon>Eubacteriales</taxon>
        <taxon>Clostridiaceae</taxon>
        <taxon>Clostridium</taxon>
    </lineage>
</organism>
<feature type="domain" description="ABC transporter" evidence="9">
    <location>
        <begin position="292"/>
        <end position="520"/>
    </location>
</feature>
<feature type="domain" description="ABC transporter" evidence="9">
    <location>
        <begin position="4"/>
        <end position="244"/>
    </location>
</feature>
<proteinExistence type="inferred from homology"/>
<dbReference type="PROSITE" id="PS00211">
    <property type="entry name" value="ABC_TRANSPORTER_1"/>
    <property type="match status" value="2"/>
</dbReference>
<dbReference type="AlphaFoldDB" id="A0A0E3M4P7"/>
<dbReference type="GO" id="GO:0005524">
    <property type="term" value="F:ATP binding"/>
    <property type="evidence" value="ECO:0007669"/>
    <property type="project" value="UniProtKB-KW"/>
</dbReference>
<evidence type="ECO:0000256" key="3">
    <source>
        <dbReference type="ARBA" id="ARBA00022448"/>
    </source>
</evidence>
<dbReference type="CDD" id="cd03225">
    <property type="entry name" value="ABC_cobalt_CbiO_domain1"/>
    <property type="match status" value="2"/>
</dbReference>
<evidence type="ECO:0000259" key="9">
    <source>
        <dbReference type="PROSITE" id="PS50893"/>
    </source>
</evidence>
<dbReference type="GO" id="GO:0042626">
    <property type="term" value="F:ATPase-coupled transmembrane transporter activity"/>
    <property type="evidence" value="ECO:0007669"/>
    <property type="project" value="TreeGrafter"/>
</dbReference>
<keyword evidence="7" id="KW-1278">Translocase</keyword>
<keyword evidence="8" id="KW-0472">Membrane</keyword>